<dbReference type="RefSeq" id="WP_143949620.1">
    <property type="nucleotide sequence ID" value="NZ_BAABMB010000001.1"/>
</dbReference>
<dbReference type="InterPro" id="IPR005064">
    <property type="entry name" value="BUG"/>
</dbReference>
<organism evidence="3 4">
    <name type="scientific">Verticiella sediminum</name>
    <dbReference type="NCBI Taxonomy" id="1247510"/>
    <lineage>
        <taxon>Bacteria</taxon>
        <taxon>Pseudomonadati</taxon>
        <taxon>Pseudomonadota</taxon>
        <taxon>Betaproteobacteria</taxon>
        <taxon>Burkholderiales</taxon>
        <taxon>Alcaligenaceae</taxon>
        <taxon>Verticiella</taxon>
    </lineage>
</organism>
<reference evidence="3 4" key="1">
    <citation type="submission" date="2019-07" db="EMBL/GenBank/DDBJ databases">
        <title>Qingshengfaniella alkalisoli gen. nov., sp. nov., isolated from saline soil.</title>
        <authorList>
            <person name="Xu L."/>
            <person name="Huang X.-X."/>
            <person name="Sun J.-Q."/>
        </authorList>
    </citation>
    <scope>NUCLEOTIDE SEQUENCE [LARGE SCALE GENOMIC DNA]</scope>
    <source>
        <strain evidence="3 4">DSM 27279</strain>
    </source>
</reference>
<dbReference type="Gene3D" id="3.40.190.150">
    <property type="entry name" value="Bordetella uptake gene, domain 1"/>
    <property type="match status" value="1"/>
</dbReference>
<protein>
    <submittedName>
        <fullName evidence="3">Tripartite tricarboxylate transporter substrate binding protein</fullName>
    </submittedName>
</protein>
<dbReference type="SUPFAM" id="SSF53850">
    <property type="entry name" value="Periplasmic binding protein-like II"/>
    <property type="match status" value="1"/>
</dbReference>
<comment type="caution">
    <text evidence="3">The sequence shown here is derived from an EMBL/GenBank/DDBJ whole genome shotgun (WGS) entry which is preliminary data.</text>
</comment>
<evidence type="ECO:0000256" key="1">
    <source>
        <dbReference type="ARBA" id="ARBA00006987"/>
    </source>
</evidence>
<dbReference type="EMBL" id="VLTJ01000032">
    <property type="protein sequence ID" value="TSH91894.1"/>
    <property type="molecule type" value="Genomic_DNA"/>
</dbReference>
<evidence type="ECO:0000313" key="3">
    <source>
        <dbReference type="EMBL" id="TSH91894.1"/>
    </source>
</evidence>
<name>A0A556AG88_9BURK</name>
<dbReference type="OrthoDB" id="8638638at2"/>
<sequence>MTAAPVLARLSSLACRILVLALAAAAAPAAMGAAFPTHAVHLVVPYAAGQGADTSGRLVAEKLAQRISQPVVVENKPGAGGNIGAGHVARSTPDGYTLLYGTNATNAANRALYKDMGFDPREALMPVALLNRSPMVLSVSADSTLRSLQDLLEQARRQPDTVSVALPSTTARVALAELERLAQVDLYPVAYKASSTSMTDLLGGHVQVVFDTLLATLPLAQAGKIRPLAVTSATASPALPDVPAATDAGVPGMDLTPWSAIFAPRGTPAEVVAYLNREIVQVLRDPDTRERFRNQTGVAVSDDTLLDPDGAAAFVAAESEKWERIIRTAGIVNE</sequence>
<dbReference type="Proteomes" id="UP000318405">
    <property type="component" value="Unassembled WGS sequence"/>
</dbReference>
<feature type="signal peptide" evidence="2">
    <location>
        <begin position="1"/>
        <end position="39"/>
    </location>
</feature>
<dbReference type="AlphaFoldDB" id="A0A556AG88"/>
<dbReference type="CDD" id="cd07012">
    <property type="entry name" value="PBP2_Bug_TTT"/>
    <property type="match status" value="1"/>
</dbReference>
<keyword evidence="2" id="KW-0732">Signal</keyword>
<keyword evidence="4" id="KW-1185">Reference proteome</keyword>
<dbReference type="Gene3D" id="3.40.190.10">
    <property type="entry name" value="Periplasmic binding protein-like II"/>
    <property type="match status" value="1"/>
</dbReference>
<evidence type="ECO:0000313" key="4">
    <source>
        <dbReference type="Proteomes" id="UP000318405"/>
    </source>
</evidence>
<dbReference type="PIRSF" id="PIRSF017082">
    <property type="entry name" value="YflP"/>
    <property type="match status" value="1"/>
</dbReference>
<dbReference type="PANTHER" id="PTHR42928">
    <property type="entry name" value="TRICARBOXYLATE-BINDING PROTEIN"/>
    <property type="match status" value="1"/>
</dbReference>
<gene>
    <name evidence="3" type="ORF">FOZ76_17705</name>
</gene>
<evidence type="ECO:0000256" key="2">
    <source>
        <dbReference type="SAM" id="SignalP"/>
    </source>
</evidence>
<comment type="similarity">
    <text evidence="1">Belongs to the UPF0065 (bug) family.</text>
</comment>
<proteinExistence type="inferred from homology"/>
<feature type="chain" id="PRO_5021808964" evidence="2">
    <location>
        <begin position="40"/>
        <end position="334"/>
    </location>
</feature>
<dbReference type="InterPro" id="IPR042100">
    <property type="entry name" value="Bug_dom1"/>
</dbReference>
<dbReference type="PANTHER" id="PTHR42928:SF5">
    <property type="entry name" value="BLR1237 PROTEIN"/>
    <property type="match status" value="1"/>
</dbReference>
<dbReference type="Pfam" id="PF03401">
    <property type="entry name" value="TctC"/>
    <property type="match status" value="1"/>
</dbReference>
<accession>A0A556AG88</accession>